<dbReference type="Gene3D" id="1.10.150.530">
    <property type="match status" value="1"/>
</dbReference>
<keyword evidence="9 14" id="KW-0819">tRNA processing</keyword>
<dbReference type="InterPro" id="IPR027492">
    <property type="entry name" value="RNA_MTrfase_RlmN"/>
</dbReference>
<dbReference type="EC" id="2.1.1.192" evidence="14"/>
<dbReference type="GO" id="GO:0019843">
    <property type="term" value="F:rRNA binding"/>
    <property type="evidence" value="ECO:0007669"/>
    <property type="project" value="UniProtKB-UniRule"/>
</dbReference>
<comment type="caution">
    <text evidence="14">Lacks conserved residue(s) required for the propagation of feature annotation.</text>
</comment>
<comment type="subcellular location">
    <subcellularLocation>
        <location evidence="1 14">Cytoplasm</location>
    </subcellularLocation>
</comment>
<feature type="binding site" evidence="14">
    <location>
        <position position="116"/>
    </location>
    <ligand>
        <name>[4Fe-4S] cluster</name>
        <dbReference type="ChEBI" id="CHEBI:49883"/>
        <note>4Fe-4S-S-AdoMet</note>
    </ligand>
</feature>
<evidence type="ECO:0000256" key="9">
    <source>
        <dbReference type="ARBA" id="ARBA00022694"/>
    </source>
</evidence>
<dbReference type="PANTHER" id="PTHR30544:SF5">
    <property type="entry name" value="RADICAL SAM CORE DOMAIN-CONTAINING PROTEIN"/>
    <property type="match status" value="1"/>
</dbReference>
<dbReference type="GO" id="GO:0070475">
    <property type="term" value="P:rRNA base methylation"/>
    <property type="evidence" value="ECO:0007669"/>
    <property type="project" value="UniProtKB-UniRule"/>
</dbReference>
<dbReference type="SFLD" id="SFLDS00029">
    <property type="entry name" value="Radical_SAM"/>
    <property type="match status" value="1"/>
</dbReference>
<comment type="catalytic activity">
    <reaction evidence="14">
        <text>adenosine(37) in tRNA + 2 reduced [2Fe-2S]-[ferredoxin] + 2 S-adenosyl-L-methionine = 2-methyladenosine(37) in tRNA + 5'-deoxyadenosine + L-methionine + 2 oxidized [2Fe-2S]-[ferredoxin] + S-adenosyl-L-homocysteine</text>
        <dbReference type="Rhea" id="RHEA:43332"/>
        <dbReference type="Rhea" id="RHEA-COMP:10000"/>
        <dbReference type="Rhea" id="RHEA-COMP:10001"/>
        <dbReference type="Rhea" id="RHEA-COMP:10162"/>
        <dbReference type="Rhea" id="RHEA-COMP:10485"/>
        <dbReference type="ChEBI" id="CHEBI:17319"/>
        <dbReference type="ChEBI" id="CHEBI:33737"/>
        <dbReference type="ChEBI" id="CHEBI:33738"/>
        <dbReference type="ChEBI" id="CHEBI:57844"/>
        <dbReference type="ChEBI" id="CHEBI:57856"/>
        <dbReference type="ChEBI" id="CHEBI:59789"/>
        <dbReference type="ChEBI" id="CHEBI:74411"/>
        <dbReference type="ChEBI" id="CHEBI:74497"/>
        <dbReference type="EC" id="2.1.1.192"/>
    </reaction>
</comment>
<evidence type="ECO:0000313" key="16">
    <source>
        <dbReference type="EMBL" id="AGW13351.1"/>
    </source>
</evidence>
<dbReference type="GO" id="GO:0000049">
    <property type="term" value="F:tRNA binding"/>
    <property type="evidence" value="ECO:0007669"/>
    <property type="project" value="UniProtKB-UniRule"/>
</dbReference>
<dbReference type="HOGENOM" id="CLU_029101_0_0_7"/>
<feature type="active site" description="Proton acceptor" evidence="14">
    <location>
        <position position="92"/>
    </location>
</feature>
<feature type="binding site" evidence="14">
    <location>
        <begin position="164"/>
        <end position="165"/>
    </location>
    <ligand>
        <name>S-adenosyl-L-methionine</name>
        <dbReference type="ChEBI" id="CHEBI:59789"/>
    </ligand>
</feature>
<comment type="catalytic activity">
    <reaction evidence="14">
        <text>adenosine(2503) in 23S rRNA + 2 reduced [2Fe-2S]-[ferredoxin] + 2 S-adenosyl-L-methionine = 2-methyladenosine(2503) in 23S rRNA + 5'-deoxyadenosine + L-methionine + 2 oxidized [2Fe-2S]-[ferredoxin] + S-adenosyl-L-homocysteine</text>
        <dbReference type="Rhea" id="RHEA:42916"/>
        <dbReference type="Rhea" id="RHEA-COMP:10000"/>
        <dbReference type="Rhea" id="RHEA-COMP:10001"/>
        <dbReference type="Rhea" id="RHEA-COMP:10152"/>
        <dbReference type="Rhea" id="RHEA-COMP:10282"/>
        <dbReference type="ChEBI" id="CHEBI:17319"/>
        <dbReference type="ChEBI" id="CHEBI:33737"/>
        <dbReference type="ChEBI" id="CHEBI:33738"/>
        <dbReference type="ChEBI" id="CHEBI:57844"/>
        <dbReference type="ChEBI" id="CHEBI:57856"/>
        <dbReference type="ChEBI" id="CHEBI:59789"/>
        <dbReference type="ChEBI" id="CHEBI:74411"/>
        <dbReference type="ChEBI" id="CHEBI:74497"/>
        <dbReference type="EC" id="2.1.1.192"/>
    </reaction>
</comment>
<dbReference type="InterPro" id="IPR048641">
    <property type="entry name" value="RlmN_N"/>
</dbReference>
<organism evidence="16 17">
    <name type="scientific">Megalodesulfovibrio gigas (strain ATCC 19364 / DSM 1382 / NCIMB 9332 / VKM B-1759)</name>
    <name type="common">Desulfovibrio gigas</name>
    <dbReference type="NCBI Taxonomy" id="1121448"/>
    <lineage>
        <taxon>Bacteria</taxon>
        <taxon>Pseudomonadati</taxon>
        <taxon>Thermodesulfobacteriota</taxon>
        <taxon>Desulfovibrionia</taxon>
        <taxon>Desulfovibrionales</taxon>
        <taxon>Desulfovibrionaceae</taxon>
        <taxon>Megalodesulfovibrio</taxon>
    </lineage>
</organism>
<keyword evidence="11 14" id="KW-0408">Iron</keyword>
<dbReference type="SFLD" id="SFLDF00275">
    <property type="entry name" value="adenosine_C2_methyltransferase"/>
    <property type="match status" value="1"/>
</dbReference>
<dbReference type="InterPro" id="IPR058240">
    <property type="entry name" value="rSAM_sf"/>
</dbReference>
<evidence type="ECO:0000256" key="5">
    <source>
        <dbReference type="ARBA" id="ARBA00022552"/>
    </source>
</evidence>
<keyword evidence="8 14" id="KW-0949">S-adenosyl-L-methionine</keyword>
<dbReference type="PATRIC" id="fig|1121448.10.peg.1505"/>
<dbReference type="Pfam" id="PF04055">
    <property type="entry name" value="Radical_SAM"/>
    <property type="match status" value="1"/>
</dbReference>
<reference evidence="17" key="2">
    <citation type="submission" date="2013-07" db="EMBL/GenBank/DDBJ databases">
        <authorList>
            <person name="Morais-Silva F.O."/>
            <person name="Rezende A.M."/>
            <person name="Pimentel C."/>
            <person name="Resende D.M."/>
            <person name="Santos C.I."/>
            <person name="Clemente C."/>
            <person name="de Oliveira L.M."/>
            <person name="da Silva S.M."/>
            <person name="Costa D.A."/>
            <person name="Varela-Raposo A."/>
            <person name="Horacio E.C.A."/>
            <person name="Matos M."/>
            <person name="Flores O."/>
            <person name="Ruiz J.C."/>
            <person name="Rodrigues-Pousada C."/>
        </authorList>
    </citation>
    <scope>NUCLEOTIDE SEQUENCE [LARGE SCALE GENOMIC DNA]</scope>
    <source>
        <strain evidence="17">ATCC 19364 / DSM 1382 / NCIMB 9332 / VKM B-1759</strain>
    </source>
</reference>
<evidence type="ECO:0000256" key="6">
    <source>
        <dbReference type="ARBA" id="ARBA00022603"/>
    </source>
</evidence>
<dbReference type="PANTHER" id="PTHR30544">
    <property type="entry name" value="23S RRNA METHYLTRANSFERASE"/>
    <property type="match status" value="1"/>
</dbReference>
<feature type="binding site" evidence="14">
    <location>
        <position position="298"/>
    </location>
    <ligand>
        <name>S-adenosyl-L-methionine</name>
        <dbReference type="ChEBI" id="CHEBI:59789"/>
    </ligand>
</feature>
<dbReference type="PIRSF" id="PIRSF006004">
    <property type="entry name" value="CHP00048"/>
    <property type="match status" value="1"/>
</dbReference>
<keyword evidence="7 14" id="KW-0808">Transferase</keyword>
<dbReference type="NCBIfam" id="TIGR00048">
    <property type="entry name" value="rRNA_mod_RlmN"/>
    <property type="match status" value="1"/>
</dbReference>
<evidence type="ECO:0000256" key="13">
    <source>
        <dbReference type="ARBA" id="ARBA00023157"/>
    </source>
</evidence>
<dbReference type="AlphaFoldDB" id="T2GB43"/>
<feature type="binding site" evidence="14">
    <location>
        <begin position="218"/>
        <end position="220"/>
    </location>
    <ligand>
        <name>S-adenosyl-L-methionine</name>
        <dbReference type="ChEBI" id="CHEBI:59789"/>
    </ligand>
</feature>
<keyword evidence="5 14" id="KW-0698">rRNA processing</keyword>
<dbReference type="EMBL" id="CP006585">
    <property type="protein sequence ID" value="AGW13351.1"/>
    <property type="molecule type" value="Genomic_DNA"/>
</dbReference>
<evidence type="ECO:0000256" key="11">
    <source>
        <dbReference type="ARBA" id="ARBA00023004"/>
    </source>
</evidence>
<dbReference type="SFLD" id="SFLDG01062">
    <property type="entry name" value="methyltransferase_(Class_A)"/>
    <property type="match status" value="1"/>
</dbReference>
<evidence type="ECO:0000313" key="17">
    <source>
        <dbReference type="Proteomes" id="UP000016587"/>
    </source>
</evidence>
<dbReference type="GO" id="GO:0002935">
    <property type="term" value="F:tRNA (adenine(37)-C2)-methyltransferase activity"/>
    <property type="evidence" value="ECO:0007669"/>
    <property type="project" value="UniProtKB-UniRule"/>
</dbReference>
<feature type="active site" description="S-methylcysteine intermediate" evidence="14">
    <location>
        <position position="343"/>
    </location>
</feature>
<proteinExistence type="inferred from homology"/>
<evidence type="ECO:0000256" key="3">
    <source>
        <dbReference type="ARBA" id="ARBA00022485"/>
    </source>
</evidence>
<reference evidence="16 17" key="1">
    <citation type="journal article" date="2013" name="J. Bacteriol.">
        <title>Roles of HynAB and Ech, the only two hydrogenases found in the model sulfate reducer Desulfovibrio gigas.</title>
        <authorList>
            <person name="Morais-Silva F.O."/>
            <person name="Santos C.I."/>
            <person name="Rodrigues R."/>
            <person name="Pereira I.A."/>
            <person name="Rodrigues-Pousada C."/>
        </authorList>
    </citation>
    <scope>NUCLEOTIDE SEQUENCE [LARGE SCALE GENOMIC DNA]</scope>
    <source>
        <strain evidence="17">ATCC 19364 / DSM 1382 / NCIMB 9332 / VKM B-1759</strain>
    </source>
</reference>
<evidence type="ECO:0000256" key="8">
    <source>
        <dbReference type="ARBA" id="ARBA00022691"/>
    </source>
</evidence>
<dbReference type="GO" id="GO:0005737">
    <property type="term" value="C:cytoplasm"/>
    <property type="evidence" value="ECO:0007669"/>
    <property type="project" value="UniProtKB-SubCell"/>
</dbReference>
<keyword evidence="10 14" id="KW-0479">Metal-binding</keyword>
<evidence type="ECO:0000256" key="10">
    <source>
        <dbReference type="ARBA" id="ARBA00022723"/>
    </source>
</evidence>
<sequence length="351" mass="37938">MVKMSLLSLPLPALEQYCASLGEPGFRAKQLFQWIWEKGVVDVSAMTNLSKAFREKLLAGCSCALPEVVTTQASKDGTLKLLLALEDGERVETVLIPEKDHTTQCLSTQVGCAMGCTFCATGTLGFTRNMTAGEMAGQVLAARQVLAERGIALPLRNLVFMGMGEPLLNYDNLLDTLHILTHPLGPDFSTRRVTVSTVGIKRGLVELGETGLCSLAVSLHAPTQALREQLMPRAAKALPLEELLALLEAYPLKARQRITLEYVLLGGVNDQPQHARELVRLFAHFKGSSPKINLICYNPPQGVDSPYAAPQEADVAEFMAILQKKGMTVLRRASKGADIAAACGQLKAQEG</sequence>
<dbReference type="GO" id="GO:0046872">
    <property type="term" value="F:metal ion binding"/>
    <property type="evidence" value="ECO:0007669"/>
    <property type="project" value="UniProtKB-KW"/>
</dbReference>
<comment type="miscellaneous">
    <text evidence="14">Reaction proceeds by a ping-pong mechanism involving intermediate methylation of a conserved cysteine residue.</text>
</comment>
<evidence type="ECO:0000259" key="15">
    <source>
        <dbReference type="PROSITE" id="PS51918"/>
    </source>
</evidence>
<comment type="cofactor">
    <cofactor evidence="14">
        <name>[4Fe-4S] cluster</name>
        <dbReference type="ChEBI" id="CHEBI:49883"/>
    </cofactor>
    <text evidence="14">Binds 1 [4Fe-4S] cluster. The cluster is coordinated with 3 cysteines and an exchangeable S-adenosyl-L-methionine.</text>
</comment>
<keyword evidence="6 14" id="KW-0489">Methyltransferase</keyword>
<dbReference type="GO" id="GO:0070040">
    <property type="term" value="F:rRNA (adenine(2503)-C2-)-methyltransferase activity"/>
    <property type="evidence" value="ECO:0007669"/>
    <property type="project" value="UniProtKB-UniRule"/>
</dbReference>
<dbReference type="InterPro" id="IPR004383">
    <property type="entry name" value="rRNA_lsu_MTrfase_RlmN/Cfr"/>
</dbReference>
<evidence type="ECO:0000256" key="12">
    <source>
        <dbReference type="ARBA" id="ARBA00023014"/>
    </source>
</evidence>
<dbReference type="InterPro" id="IPR040072">
    <property type="entry name" value="Methyltransferase_A"/>
</dbReference>
<evidence type="ECO:0000256" key="7">
    <source>
        <dbReference type="ARBA" id="ARBA00022679"/>
    </source>
</evidence>
<dbReference type="SUPFAM" id="SSF102114">
    <property type="entry name" value="Radical SAM enzymes"/>
    <property type="match status" value="1"/>
</dbReference>
<dbReference type="HAMAP" id="MF_01849">
    <property type="entry name" value="RNA_methyltr_RlmN"/>
    <property type="match status" value="1"/>
</dbReference>
<keyword evidence="4 14" id="KW-0963">Cytoplasm</keyword>
<name>T2GB43_MEGG1</name>
<dbReference type="STRING" id="1121448.DGI_1510"/>
<keyword evidence="12 14" id="KW-0411">Iron-sulfur</keyword>
<protein>
    <recommendedName>
        <fullName evidence="14">Probable dual-specificity RNA methyltransferase RlmN</fullName>
        <ecNumber evidence="14">2.1.1.192</ecNumber>
    </recommendedName>
    <alternativeName>
        <fullName evidence="14">23S rRNA (adenine(2503)-C(2))-methyltransferase</fullName>
    </alternativeName>
    <alternativeName>
        <fullName evidence="14">23S rRNA m2A2503 methyltransferase</fullName>
    </alternativeName>
    <alternativeName>
        <fullName evidence="14">Ribosomal RNA large subunit methyltransferase N</fullName>
    </alternativeName>
    <alternativeName>
        <fullName evidence="14">tRNA (adenine(37)-C(2))-methyltransferase</fullName>
    </alternativeName>
    <alternativeName>
        <fullName evidence="14">tRNA m2A37 methyltransferase</fullName>
    </alternativeName>
</protein>
<feature type="domain" description="Radical SAM core" evidence="15">
    <location>
        <begin position="98"/>
        <end position="338"/>
    </location>
</feature>
<evidence type="ECO:0000256" key="14">
    <source>
        <dbReference type="HAMAP-Rule" id="MF_01849"/>
    </source>
</evidence>
<evidence type="ECO:0000256" key="1">
    <source>
        <dbReference type="ARBA" id="ARBA00004496"/>
    </source>
</evidence>
<feature type="binding site" evidence="14">
    <location>
        <position position="196"/>
    </location>
    <ligand>
        <name>S-adenosyl-L-methionine</name>
        <dbReference type="ChEBI" id="CHEBI:59789"/>
    </ligand>
</feature>
<dbReference type="KEGG" id="dgg:DGI_1510"/>
<feature type="binding site" evidence="14">
    <location>
        <position position="119"/>
    </location>
    <ligand>
        <name>[4Fe-4S] cluster</name>
        <dbReference type="ChEBI" id="CHEBI:49883"/>
        <note>4Fe-4S-S-AdoMet</note>
    </ligand>
</feature>
<feature type="binding site" evidence="14">
    <location>
        <position position="112"/>
    </location>
    <ligand>
        <name>[4Fe-4S] cluster</name>
        <dbReference type="ChEBI" id="CHEBI:49883"/>
        <note>4Fe-4S-S-AdoMet</note>
    </ligand>
</feature>
<comment type="similarity">
    <text evidence="2 14">Belongs to the radical SAM superfamily. RlmN family.</text>
</comment>
<dbReference type="eggNOG" id="COG0820">
    <property type="taxonomic scope" value="Bacteria"/>
</dbReference>
<dbReference type="Pfam" id="PF21016">
    <property type="entry name" value="RlmN_N"/>
    <property type="match status" value="1"/>
</dbReference>
<comment type="function">
    <text evidence="14">Specifically methylates position 2 of adenine 2503 in 23S rRNA and position 2 of adenine 37 in tRNAs.</text>
</comment>
<evidence type="ECO:0000256" key="4">
    <source>
        <dbReference type="ARBA" id="ARBA00022490"/>
    </source>
</evidence>
<keyword evidence="3 14" id="KW-0004">4Fe-4S</keyword>
<dbReference type="Gene3D" id="3.20.20.70">
    <property type="entry name" value="Aldolase class I"/>
    <property type="match status" value="1"/>
</dbReference>
<dbReference type="InterPro" id="IPR007197">
    <property type="entry name" value="rSAM"/>
</dbReference>
<gene>
    <name evidence="14" type="primary">rlmN</name>
    <name evidence="16" type="ORF">DGI_1510</name>
</gene>
<keyword evidence="13 14" id="KW-1015">Disulfide bond</keyword>
<dbReference type="GO" id="GO:0051539">
    <property type="term" value="F:4 iron, 4 sulfur cluster binding"/>
    <property type="evidence" value="ECO:0007669"/>
    <property type="project" value="UniProtKB-UniRule"/>
</dbReference>
<dbReference type="InterPro" id="IPR013785">
    <property type="entry name" value="Aldolase_TIM"/>
</dbReference>
<dbReference type="GO" id="GO:0030488">
    <property type="term" value="P:tRNA methylation"/>
    <property type="evidence" value="ECO:0007669"/>
    <property type="project" value="UniProtKB-UniRule"/>
</dbReference>
<accession>T2GB43</accession>
<dbReference type="PROSITE" id="PS51918">
    <property type="entry name" value="RADICAL_SAM"/>
    <property type="match status" value="1"/>
</dbReference>
<evidence type="ECO:0000256" key="2">
    <source>
        <dbReference type="ARBA" id="ARBA00007544"/>
    </source>
</evidence>
<dbReference type="Proteomes" id="UP000016587">
    <property type="component" value="Chromosome"/>
</dbReference>
<keyword evidence="17" id="KW-1185">Reference proteome</keyword>